<evidence type="ECO:0000256" key="5">
    <source>
        <dbReference type="SAM" id="MobiDB-lite"/>
    </source>
</evidence>
<dbReference type="InterPro" id="IPR018969">
    <property type="entry name" value="Xul5P/Fru6P_PKetolase_C"/>
</dbReference>
<dbReference type="Pfam" id="PF09363">
    <property type="entry name" value="XFP_C"/>
    <property type="match status" value="1"/>
</dbReference>
<evidence type="ECO:0008006" key="10">
    <source>
        <dbReference type="Google" id="ProtNLM"/>
    </source>
</evidence>
<feature type="domain" description="Xylulose 5-phosphate/Fructose 6-phosphate phosphoketolase N-terminal" evidence="7">
    <location>
        <begin position="1"/>
        <end position="347"/>
    </location>
</feature>
<dbReference type="eggNOG" id="ENOG502QUUF">
    <property type="taxonomic scope" value="Eukaryota"/>
</dbReference>
<dbReference type="PANTHER" id="PTHR31273:SF1">
    <property type="entry name" value="PHOSPHOKETOLASE-RELATED"/>
    <property type="match status" value="1"/>
</dbReference>
<evidence type="ECO:0000256" key="4">
    <source>
        <dbReference type="ARBA" id="ARBA00023239"/>
    </source>
</evidence>
<dbReference type="InterPro" id="IPR029061">
    <property type="entry name" value="THDP-binding"/>
</dbReference>
<keyword evidence="4" id="KW-0456">Lyase</keyword>
<evidence type="ECO:0000256" key="1">
    <source>
        <dbReference type="ARBA" id="ARBA00001964"/>
    </source>
</evidence>
<proteinExistence type="inferred from homology"/>
<evidence type="ECO:0000313" key="9">
    <source>
        <dbReference type="Proteomes" id="UP000019478"/>
    </source>
</evidence>
<dbReference type="EMBL" id="AMGY01000010">
    <property type="protein sequence ID" value="EXJ77503.1"/>
    <property type="molecule type" value="Genomic_DNA"/>
</dbReference>
<evidence type="ECO:0000259" key="7">
    <source>
        <dbReference type="Pfam" id="PF09364"/>
    </source>
</evidence>
<dbReference type="Pfam" id="PF03894">
    <property type="entry name" value="XFP"/>
    <property type="match status" value="1"/>
</dbReference>
<dbReference type="HOGENOM" id="CLU_013954_2_0_1"/>
<dbReference type="InterPro" id="IPR005593">
    <property type="entry name" value="Xul5P/Fru6P_PKetolase"/>
</dbReference>
<dbReference type="STRING" id="1182542.W9XBB5"/>
<dbReference type="GO" id="GO:0016832">
    <property type="term" value="F:aldehyde-lyase activity"/>
    <property type="evidence" value="ECO:0007669"/>
    <property type="project" value="InterPro"/>
</dbReference>
<dbReference type="Proteomes" id="UP000019478">
    <property type="component" value="Unassembled WGS sequence"/>
</dbReference>
<dbReference type="Gene3D" id="3.40.50.970">
    <property type="match status" value="2"/>
</dbReference>
<comment type="similarity">
    <text evidence="2">Belongs to the XFP family.</text>
</comment>
<protein>
    <recommendedName>
        <fullName evidence="10">Phosphoketolase</fullName>
    </recommendedName>
</protein>
<name>W9XBB5_9EURO</name>
<dbReference type="InterPro" id="IPR009014">
    <property type="entry name" value="Transketo_C/PFOR_II"/>
</dbReference>
<dbReference type="PROSITE" id="PS60003">
    <property type="entry name" value="PHOSPHOKETOLASE_2"/>
    <property type="match status" value="1"/>
</dbReference>
<comment type="cofactor">
    <cofactor evidence="1">
        <name>thiamine diphosphate</name>
        <dbReference type="ChEBI" id="CHEBI:58937"/>
    </cofactor>
</comment>
<dbReference type="SUPFAM" id="SSF52922">
    <property type="entry name" value="TK C-terminal domain-like"/>
    <property type="match status" value="1"/>
</dbReference>
<dbReference type="Pfam" id="PF09364">
    <property type="entry name" value="XFP_N"/>
    <property type="match status" value="1"/>
</dbReference>
<gene>
    <name evidence="8" type="ORF">A1O3_09729</name>
</gene>
<evidence type="ECO:0000313" key="8">
    <source>
        <dbReference type="EMBL" id="EXJ77503.1"/>
    </source>
</evidence>
<organism evidence="8 9">
    <name type="scientific">Capronia epimyces CBS 606.96</name>
    <dbReference type="NCBI Taxonomy" id="1182542"/>
    <lineage>
        <taxon>Eukaryota</taxon>
        <taxon>Fungi</taxon>
        <taxon>Dikarya</taxon>
        <taxon>Ascomycota</taxon>
        <taxon>Pezizomycotina</taxon>
        <taxon>Eurotiomycetes</taxon>
        <taxon>Chaetothyriomycetidae</taxon>
        <taxon>Chaetothyriales</taxon>
        <taxon>Herpotrichiellaceae</taxon>
        <taxon>Capronia</taxon>
    </lineage>
</organism>
<evidence type="ECO:0000256" key="3">
    <source>
        <dbReference type="ARBA" id="ARBA00023052"/>
    </source>
</evidence>
<sequence length="838" mass="92103">MTFLRDNVLLQRNLSHDDIKHNIGYWGISPGTTLLYAHISLVIQKYDQHIICLMGPKEGMPAVLACLWLEGSLERFYPQYSRDREGLENLITGFGVPGGFPSHLNARIPGTIHQNEELGHVLSMAYGTVMDNPDLVTVAVIGDGEAETGPTATAWHMCRYIDPNTSGAVIPILYLNCYNGNGNGNSKTIFGSMENSELCCLFSGYGYQPTIVDDIQDIDRELSMALSWALETIRDIQLAAKSGDRSLKPRWPMIILRVPQGWGYPRLTNEESESNTRLAGSGSFHGHQVLLPQAKFNPGQLRQLQEWLASYKPAEILAGGKVPESIQAIFPADDRLKLGQNKVTWDSRRHLNVPEWRHFAVAPGNDYSCLKAGASYLHEALARNKDSLRIFSPDGVLSCQLLDPLSERTSRAFRWDDDNVNQSGQVVEFMSEHACQGLLQGYTMTGRTGIFAADEGLFLIIATMVTQYSKFLRLLKDTPWRKDVNSLTYISTGTWTHPESTGPSHQSPGFIGAVLNLRPAIARVYLPPDANTFLSTLAHCLRSKNYINLIVASGSCSGSGSGSRHGSPVWLSPDQADTHTQAGGSVWKFASTNDGIDPDVVLVGVGAAVTFEIVAAAAYLRTLAPSLALRVVNVMDLMILGHADEGSQPEPHPHALSPVDFDVLFTPDRHIHFNYHGYANELQGLLFGRPRLDRITISSFQGEYTTTDMAAATAAPTTPFGMLLKNGCSRYHVAEAAVRGAARYNPHVAVDLQKLVAQIQHERTKVEQFIDENGVDPDGMFNTPKIKTGCDRAHSHSHSHSHSRHEPDPDPGPGSEVGGGEDWESHDRKFNLPSDNVL</sequence>
<dbReference type="GO" id="GO:0005975">
    <property type="term" value="P:carbohydrate metabolic process"/>
    <property type="evidence" value="ECO:0007669"/>
    <property type="project" value="InterPro"/>
</dbReference>
<dbReference type="PIRSF" id="PIRSF017245">
    <property type="entry name" value="Phosphoketolase"/>
    <property type="match status" value="1"/>
</dbReference>
<dbReference type="RefSeq" id="XP_007738013.1">
    <property type="nucleotide sequence ID" value="XM_007739823.1"/>
</dbReference>
<dbReference type="InterPro" id="IPR018970">
    <property type="entry name" value="Xul5P/Fru6P_PKetolase_N"/>
</dbReference>
<reference evidence="8 9" key="1">
    <citation type="submission" date="2013-03" db="EMBL/GenBank/DDBJ databases">
        <title>The Genome Sequence of Capronia epimyces CBS 606.96.</title>
        <authorList>
            <consortium name="The Broad Institute Genomics Platform"/>
            <person name="Cuomo C."/>
            <person name="de Hoog S."/>
            <person name="Gorbushina A."/>
            <person name="Walker B."/>
            <person name="Young S.K."/>
            <person name="Zeng Q."/>
            <person name="Gargeya S."/>
            <person name="Fitzgerald M."/>
            <person name="Haas B."/>
            <person name="Abouelleil A."/>
            <person name="Allen A.W."/>
            <person name="Alvarado L."/>
            <person name="Arachchi H.M."/>
            <person name="Berlin A.M."/>
            <person name="Chapman S.B."/>
            <person name="Gainer-Dewar J."/>
            <person name="Goldberg J."/>
            <person name="Griggs A."/>
            <person name="Gujja S."/>
            <person name="Hansen M."/>
            <person name="Howarth C."/>
            <person name="Imamovic A."/>
            <person name="Ireland A."/>
            <person name="Larimer J."/>
            <person name="McCowan C."/>
            <person name="Murphy C."/>
            <person name="Pearson M."/>
            <person name="Poon T.W."/>
            <person name="Priest M."/>
            <person name="Roberts A."/>
            <person name="Saif S."/>
            <person name="Shea T."/>
            <person name="Sisk P."/>
            <person name="Sykes S."/>
            <person name="Wortman J."/>
            <person name="Nusbaum C."/>
            <person name="Birren B."/>
        </authorList>
    </citation>
    <scope>NUCLEOTIDE SEQUENCE [LARGE SCALE GENOMIC DNA]</scope>
    <source>
        <strain evidence="8 9">CBS 606.96</strain>
    </source>
</reference>
<dbReference type="PANTHER" id="PTHR31273">
    <property type="entry name" value="PHOSPHOKETOLASE-RELATED"/>
    <property type="match status" value="1"/>
</dbReference>
<evidence type="ECO:0000259" key="6">
    <source>
        <dbReference type="Pfam" id="PF09363"/>
    </source>
</evidence>
<dbReference type="SUPFAM" id="SSF52518">
    <property type="entry name" value="Thiamin diphosphate-binding fold (THDP-binding)"/>
    <property type="match status" value="2"/>
</dbReference>
<comment type="caution">
    <text evidence="8">The sequence shown here is derived from an EMBL/GenBank/DDBJ whole genome shotgun (WGS) entry which is preliminary data.</text>
</comment>
<keyword evidence="3" id="KW-0786">Thiamine pyrophosphate</keyword>
<dbReference type="AlphaFoldDB" id="W9XBB5"/>
<dbReference type="InterPro" id="IPR019789">
    <property type="entry name" value="Xul5P/Fru6P_PKetolase_ThDP_BS"/>
</dbReference>
<accession>W9XBB5</accession>
<evidence type="ECO:0000256" key="2">
    <source>
        <dbReference type="ARBA" id="ARBA00005623"/>
    </source>
</evidence>
<feature type="region of interest" description="Disordered" evidence="5">
    <location>
        <begin position="770"/>
        <end position="838"/>
    </location>
</feature>
<dbReference type="OrthoDB" id="2532903at2759"/>
<feature type="domain" description="Xylulose 5-phosphate/Fructose 6-phosphate phosphoketolase C-terminal" evidence="6">
    <location>
        <begin position="566"/>
        <end position="783"/>
    </location>
</feature>
<dbReference type="GeneID" id="19173813"/>
<keyword evidence="9" id="KW-1185">Reference proteome</keyword>
<dbReference type="Gene3D" id="3.40.50.920">
    <property type="match status" value="1"/>
</dbReference>